<dbReference type="GO" id="GO:0016020">
    <property type="term" value="C:membrane"/>
    <property type="evidence" value="ECO:0007669"/>
    <property type="project" value="InterPro"/>
</dbReference>
<dbReference type="GO" id="GO:0016791">
    <property type="term" value="F:phosphatase activity"/>
    <property type="evidence" value="ECO:0007669"/>
    <property type="project" value="TreeGrafter"/>
</dbReference>
<evidence type="ECO:0000313" key="6">
    <source>
        <dbReference type="Proteomes" id="UP000007844"/>
    </source>
</evidence>
<dbReference type="InterPro" id="IPR036457">
    <property type="entry name" value="PPM-type-like_dom_sf"/>
</dbReference>
<feature type="transmembrane region" description="Helical" evidence="3">
    <location>
        <begin position="410"/>
        <end position="435"/>
    </location>
</feature>
<dbReference type="AlphaFoldDB" id="F3YWC2"/>
<evidence type="ECO:0000256" key="3">
    <source>
        <dbReference type="SAM" id="Phobius"/>
    </source>
</evidence>
<dbReference type="eggNOG" id="COG2972">
    <property type="taxonomic scope" value="Bacteria"/>
</dbReference>
<dbReference type="SUPFAM" id="SSF158472">
    <property type="entry name" value="HAMP domain-like"/>
    <property type="match status" value="1"/>
</dbReference>
<evidence type="ECO:0000313" key="5">
    <source>
        <dbReference type="EMBL" id="EGJ49225.1"/>
    </source>
</evidence>
<dbReference type="CDD" id="cd06225">
    <property type="entry name" value="HAMP"/>
    <property type="match status" value="1"/>
</dbReference>
<dbReference type="EMBL" id="CP003221">
    <property type="protein sequence ID" value="EGJ49225.1"/>
    <property type="molecule type" value="Genomic_DNA"/>
</dbReference>
<keyword evidence="3" id="KW-0812">Transmembrane</keyword>
<keyword evidence="3" id="KW-0472">Membrane</keyword>
<feature type="domain" description="HAMP" evidence="4">
    <location>
        <begin position="433"/>
        <end position="485"/>
    </location>
</feature>
<dbReference type="Pfam" id="PF00672">
    <property type="entry name" value="HAMP"/>
    <property type="match status" value="1"/>
</dbReference>
<dbReference type="PROSITE" id="PS50885">
    <property type="entry name" value="HAMP"/>
    <property type="match status" value="1"/>
</dbReference>
<dbReference type="InterPro" id="IPR001932">
    <property type="entry name" value="PPM-type_phosphatase-like_dom"/>
</dbReference>
<dbReference type="CDD" id="cd18773">
    <property type="entry name" value="PDC1_HK_sensor"/>
    <property type="match status" value="1"/>
</dbReference>
<feature type="region of interest" description="Disordered" evidence="2">
    <location>
        <begin position="283"/>
        <end position="307"/>
    </location>
</feature>
<dbReference type="SMART" id="SM00331">
    <property type="entry name" value="PP2C_SIG"/>
    <property type="match status" value="1"/>
</dbReference>
<dbReference type="PANTHER" id="PTHR43156">
    <property type="entry name" value="STAGE II SPORULATION PROTEIN E-RELATED"/>
    <property type="match status" value="1"/>
</dbReference>
<dbReference type="HOGENOM" id="CLU_020306_1_0_7"/>
<keyword evidence="1" id="KW-0378">Hydrolase</keyword>
<gene>
    <name evidence="5" type="ORF">Desaf_0877</name>
</gene>
<dbReference type="Gene3D" id="6.10.340.10">
    <property type="match status" value="1"/>
</dbReference>
<dbReference type="Pfam" id="PF07228">
    <property type="entry name" value="SpoIIE"/>
    <property type="match status" value="1"/>
</dbReference>
<name>F3YWC2_DESAF</name>
<reference evidence="5 6" key="1">
    <citation type="journal article" date="2011" name="J. Bacteriol.">
        <title>Genome sequence of the mercury-methylating and pleomorphic Desulfovibrio africanus Strain Walvis Bay.</title>
        <authorList>
            <person name="Brown S.D."/>
            <person name="Wall J.D."/>
            <person name="Kucken A.M."/>
            <person name="Gilmour C.C."/>
            <person name="Podar M."/>
            <person name="Brandt C.C."/>
            <person name="Teshima H."/>
            <person name="Detter J.C."/>
            <person name="Han C.S."/>
            <person name="Land M.L."/>
            <person name="Lucas S."/>
            <person name="Han J."/>
            <person name="Pennacchio L."/>
            <person name="Nolan M."/>
            <person name="Pitluck S."/>
            <person name="Woyke T."/>
            <person name="Goodwin L."/>
            <person name="Palumbo A.V."/>
            <person name="Elias D.A."/>
        </authorList>
    </citation>
    <scope>NUCLEOTIDE SEQUENCE [LARGE SCALE GENOMIC DNA]</scope>
    <source>
        <strain evidence="5 6">Walvis Bay</strain>
    </source>
</reference>
<accession>F3YWC2</accession>
<dbReference type="GO" id="GO:0007165">
    <property type="term" value="P:signal transduction"/>
    <property type="evidence" value="ECO:0007669"/>
    <property type="project" value="InterPro"/>
</dbReference>
<dbReference type="RefSeq" id="WP_014259045.1">
    <property type="nucleotide sequence ID" value="NC_016629.1"/>
</dbReference>
<proteinExistence type="predicted"/>
<dbReference type="Proteomes" id="UP000007844">
    <property type="component" value="Chromosome"/>
</dbReference>
<keyword evidence="3" id="KW-1133">Transmembrane helix</keyword>
<dbReference type="Gene3D" id="3.60.40.10">
    <property type="entry name" value="PPM-type phosphatase domain"/>
    <property type="match status" value="1"/>
</dbReference>
<dbReference type="Gene3D" id="3.30.450.20">
    <property type="entry name" value="PAS domain"/>
    <property type="match status" value="1"/>
</dbReference>
<organism evidence="5 6">
    <name type="scientific">Desulfocurvibacter africanus subsp. africanus str. Walvis Bay</name>
    <dbReference type="NCBI Taxonomy" id="690850"/>
    <lineage>
        <taxon>Bacteria</taxon>
        <taxon>Pseudomonadati</taxon>
        <taxon>Thermodesulfobacteriota</taxon>
        <taxon>Desulfovibrionia</taxon>
        <taxon>Desulfovibrionales</taxon>
        <taxon>Desulfovibrionaceae</taxon>
        <taxon>Desulfocurvibacter</taxon>
    </lineage>
</organism>
<dbReference type="KEGG" id="daf:Desaf_0877"/>
<dbReference type="PANTHER" id="PTHR43156:SF2">
    <property type="entry name" value="STAGE II SPORULATION PROTEIN E"/>
    <property type="match status" value="1"/>
</dbReference>
<dbReference type="InterPro" id="IPR003660">
    <property type="entry name" value="HAMP_dom"/>
</dbReference>
<protein>
    <submittedName>
        <fullName evidence="5">Protein serine/threonine phosphatase with extracellular sensor</fullName>
    </submittedName>
</protein>
<keyword evidence="6" id="KW-1185">Reference proteome</keyword>
<dbReference type="InterPro" id="IPR052016">
    <property type="entry name" value="Bact_Sigma-Reg"/>
</dbReference>
<dbReference type="eggNOG" id="COG2208">
    <property type="taxonomic scope" value="Bacteria"/>
</dbReference>
<evidence type="ECO:0000256" key="2">
    <source>
        <dbReference type="SAM" id="MobiDB-lite"/>
    </source>
</evidence>
<sequence length="736" mass="79946">MRIRWKLLLLFLAIFLLPIGAGRYIAERSWLRLGLELGERSSDELVRRMGAELGRMVEDHARILARDRAILEALVRVQALEAARLLGAPPPGAPGDILVSEPLHMGSEGKDAAMDPRFCRVEEQVENCLPLEVDFDRSAVRFLGQMGQPGPAERADAARLASLAPVHVEASRKQPSPLLWQMIVLRNGTMSIYPALGGLPAMWDPRRSEWYARALKADSVLWTGPVTDPLTRQPTLVASLAVPGPDGAPAGVAAMVVPAASLVHENEHITGISHEASSFVVRPEAQPEADAESEAGVGAVDRTKSKPRLHVLAGEDSQPMPERVHMLWLTRQPRFVESEDDAGLRTVAEDMRAMRSGVRVLPFEGRRSLWTYGPVSGEGLALLLIVPMAHVIAPAAAAEQYVLEQVRHQINITGLVILAGAGIVTLAAFLASGWITANISKLVGMTRRLSQGDFEARVDIRTHDELRELGDSFNAMVPALQERLAIKESLDLAREIQRNLLPAEAPHTPGLEVAGASHSCEETGGDYYDYLDGCCEGSGLSVCVGDVSGHGLPAALLMASARAFLRAQAGRSTSLAEAVSRVNQLIYLDTYRTGHFMTLLLMAFDRDGVSWVRAGHDPALVYDPTADSFEELSGPGLALGLTPDHEYSQERRAGLRPGLLFCLATDGVWEARSPEGEFYGKGRLRKCIRENAGRPAAEIVEAVAEDVAVFRGRCPTEDDVTLVIVRIRADCRENLA</sequence>
<feature type="transmembrane region" description="Helical" evidence="3">
    <location>
        <begin position="379"/>
        <end position="398"/>
    </location>
</feature>
<evidence type="ECO:0000256" key="1">
    <source>
        <dbReference type="ARBA" id="ARBA00022801"/>
    </source>
</evidence>
<dbReference type="SMART" id="SM00304">
    <property type="entry name" value="HAMP"/>
    <property type="match status" value="1"/>
</dbReference>
<evidence type="ECO:0000259" key="4">
    <source>
        <dbReference type="PROSITE" id="PS50885"/>
    </source>
</evidence>
<dbReference type="STRING" id="690850.Desaf_0877"/>
<dbReference type="SUPFAM" id="SSF81606">
    <property type="entry name" value="PP2C-like"/>
    <property type="match status" value="1"/>
</dbReference>